<dbReference type="RefSeq" id="WP_176449797.1">
    <property type="nucleotide sequence ID" value="NZ_FZOH01000001.1"/>
</dbReference>
<protein>
    <submittedName>
        <fullName evidence="1">Uncharacterized protein</fullName>
    </submittedName>
</protein>
<keyword evidence="2" id="KW-1185">Reference proteome</keyword>
<organism evidence="1 2">
    <name type="scientific">Geodermatophilus saharensis</name>
    <dbReference type="NCBI Taxonomy" id="1137994"/>
    <lineage>
        <taxon>Bacteria</taxon>
        <taxon>Bacillati</taxon>
        <taxon>Actinomycetota</taxon>
        <taxon>Actinomycetes</taxon>
        <taxon>Geodermatophilales</taxon>
        <taxon>Geodermatophilaceae</taxon>
        <taxon>Geodermatophilus</taxon>
    </lineage>
</organism>
<dbReference type="AlphaFoldDB" id="A0A239A5G1"/>
<gene>
    <name evidence="1" type="ORF">SAMN04488107_0531</name>
</gene>
<evidence type="ECO:0000313" key="1">
    <source>
        <dbReference type="EMBL" id="SNR90113.1"/>
    </source>
</evidence>
<evidence type="ECO:0000313" key="2">
    <source>
        <dbReference type="Proteomes" id="UP000198386"/>
    </source>
</evidence>
<proteinExistence type="predicted"/>
<sequence>MTSYEYDLAVTRLTELRAEADAAGRLRRLQAARRWARRAEYANRRAARASAAVR</sequence>
<dbReference type="EMBL" id="FZOH01000001">
    <property type="protein sequence ID" value="SNR90113.1"/>
    <property type="molecule type" value="Genomic_DNA"/>
</dbReference>
<dbReference type="Proteomes" id="UP000198386">
    <property type="component" value="Unassembled WGS sequence"/>
</dbReference>
<name>A0A239A5G1_9ACTN</name>
<reference evidence="2" key="1">
    <citation type="submission" date="2017-06" db="EMBL/GenBank/DDBJ databases">
        <authorList>
            <person name="Varghese N."/>
            <person name="Submissions S."/>
        </authorList>
    </citation>
    <scope>NUCLEOTIDE SEQUENCE [LARGE SCALE GENOMIC DNA]</scope>
    <source>
        <strain evidence="2">DSM 45423</strain>
    </source>
</reference>
<accession>A0A239A5G1</accession>